<dbReference type="OrthoDB" id="9769665at2"/>
<keyword evidence="17" id="KW-0325">Glycoprotein</keyword>
<evidence type="ECO:0000256" key="8">
    <source>
        <dbReference type="ARBA" id="ARBA00022670"/>
    </source>
</evidence>
<evidence type="ECO:0000256" key="19">
    <source>
        <dbReference type="ARBA" id="ARBA00025833"/>
    </source>
</evidence>
<comment type="subcellular location">
    <subcellularLocation>
        <location evidence="1">Endoplasmic reticulum</location>
    </subcellularLocation>
    <subcellularLocation>
        <location evidence="3">Golgi apparatus</location>
    </subcellularLocation>
    <subcellularLocation>
        <location evidence="2">Lysosome</location>
    </subcellularLocation>
    <subcellularLocation>
        <location evidence="4">Secreted</location>
    </subcellularLocation>
</comment>
<evidence type="ECO:0000256" key="14">
    <source>
        <dbReference type="ARBA" id="ARBA00023034"/>
    </source>
</evidence>
<dbReference type="GO" id="GO:0005576">
    <property type="term" value="C:extracellular region"/>
    <property type="evidence" value="ECO:0007669"/>
    <property type="project" value="UniProtKB-SubCell"/>
</dbReference>
<keyword evidence="6" id="KW-0964">Secreted</keyword>
<evidence type="ECO:0000256" key="9">
    <source>
        <dbReference type="ARBA" id="ARBA00022723"/>
    </source>
</evidence>
<feature type="chain" id="PRO_5011693846" description="Carboxypeptidase Q" evidence="21">
    <location>
        <begin position="30"/>
        <end position="487"/>
    </location>
</feature>
<evidence type="ECO:0000256" key="5">
    <source>
        <dbReference type="ARBA" id="ARBA00014116"/>
    </source>
</evidence>
<evidence type="ECO:0000313" key="23">
    <source>
        <dbReference type="EMBL" id="SFP84164.1"/>
    </source>
</evidence>
<gene>
    <name evidence="23" type="ORF">SAMN04515668_0528</name>
</gene>
<dbReference type="GO" id="GO:0004180">
    <property type="term" value="F:carboxypeptidase activity"/>
    <property type="evidence" value="ECO:0007669"/>
    <property type="project" value="UniProtKB-KW"/>
</dbReference>
<feature type="domain" description="Peptidase M28" evidence="22">
    <location>
        <begin position="288"/>
        <end position="470"/>
    </location>
</feature>
<keyword evidence="9" id="KW-0479">Metal-binding</keyword>
<keyword evidence="11" id="KW-0378">Hydrolase</keyword>
<evidence type="ECO:0000313" key="24">
    <source>
        <dbReference type="Proteomes" id="UP000199029"/>
    </source>
</evidence>
<evidence type="ECO:0000256" key="12">
    <source>
        <dbReference type="ARBA" id="ARBA00022824"/>
    </source>
</evidence>
<name>A0A1I5TM45_HYMAR</name>
<comment type="subunit">
    <text evidence="19">Homodimer. The monomeric form is inactive while the homodimer is active.</text>
</comment>
<evidence type="ECO:0000256" key="21">
    <source>
        <dbReference type="SAM" id="SignalP"/>
    </source>
</evidence>
<accession>A0A1I5TM45</accession>
<dbReference type="GO" id="GO:0005764">
    <property type="term" value="C:lysosome"/>
    <property type="evidence" value="ECO:0007669"/>
    <property type="project" value="UniProtKB-SubCell"/>
</dbReference>
<evidence type="ECO:0000256" key="18">
    <source>
        <dbReference type="ARBA" id="ARBA00023228"/>
    </source>
</evidence>
<keyword evidence="8" id="KW-0645">Protease</keyword>
<dbReference type="PANTHER" id="PTHR12053:SF3">
    <property type="entry name" value="CARBOXYPEPTIDASE Q"/>
    <property type="match status" value="1"/>
</dbReference>
<keyword evidence="24" id="KW-1185">Reference proteome</keyword>
<evidence type="ECO:0000256" key="4">
    <source>
        <dbReference type="ARBA" id="ARBA00004613"/>
    </source>
</evidence>
<evidence type="ECO:0000259" key="22">
    <source>
        <dbReference type="Pfam" id="PF04389"/>
    </source>
</evidence>
<evidence type="ECO:0000256" key="17">
    <source>
        <dbReference type="ARBA" id="ARBA00023180"/>
    </source>
</evidence>
<evidence type="ECO:0000256" key="7">
    <source>
        <dbReference type="ARBA" id="ARBA00022645"/>
    </source>
</evidence>
<dbReference type="InterPro" id="IPR007484">
    <property type="entry name" value="Peptidase_M28"/>
</dbReference>
<dbReference type="GO" id="GO:0006508">
    <property type="term" value="P:proteolysis"/>
    <property type="evidence" value="ECO:0007669"/>
    <property type="project" value="UniProtKB-KW"/>
</dbReference>
<dbReference type="STRING" id="1227077.SAMN04515668_0528"/>
<evidence type="ECO:0000256" key="13">
    <source>
        <dbReference type="ARBA" id="ARBA00022833"/>
    </source>
</evidence>
<dbReference type="GO" id="GO:0070573">
    <property type="term" value="F:metallodipeptidase activity"/>
    <property type="evidence" value="ECO:0007669"/>
    <property type="project" value="InterPro"/>
</dbReference>
<keyword evidence="12" id="KW-0256">Endoplasmic reticulum</keyword>
<dbReference type="Proteomes" id="UP000199029">
    <property type="component" value="Unassembled WGS sequence"/>
</dbReference>
<dbReference type="Pfam" id="PF04389">
    <property type="entry name" value="Peptidase_M28"/>
    <property type="match status" value="1"/>
</dbReference>
<dbReference type="SUPFAM" id="SSF53187">
    <property type="entry name" value="Zn-dependent exopeptidases"/>
    <property type="match status" value="1"/>
</dbReference>
<evidence type="ECO:0000256" key="16">
    <source>
        <dbReference type="ARBA" id="ARBA00023145"/>
    </source>
</evidence>
<evidence type="ECO:0000256" key="2">
    <source>
        <dbReference type="ARBA" id="ARBA00004371"/>
    </source>
</evidence>
<reference evidence="24" key="1">
    <citation type="submission" date="2016-10" db="EMBL/GenBank/DDBJ databases">
        <authorList>
            <person name="Varghese N."/>
            <person name="Submissions S."/>
        </authorList>
    </citation>
    <scope>NUCLEOTIDE SEQUENCE [LARGE SCALE GENOMIC DNA]</scope>
    <source>
        <strain evidence="24">OR362-8,ATCC BAA-1266,JCM 13504</strain>
    </source>
</reference>
<evidence type="ECO:0000256" key="20">
    <source>
        <dbReference type="ARBA" id="ARBA00033328"/>
    </source>
</evidence>
<keyword evidence="16" id="KW-0865">Zymogen</keyword>
<keyword evidence="15" id="KW-0482">Metalloprotease</keyword>
<dbReference type="Gene3D" id="3.50.30.30">
    <property type="match status" value="1"/>
</dbReference>
<keyword evidence="14" id="KW-0333">Golgi apparatus</keyword>
<evidence type="ECO:0000256" key="1">
    <source>
        <dbReference type="ARBA" id="ARBA00004240"/>
    </source>
</evidence>
<keyword evidence="18" id="KW-0458">Lysosome</keyword>
<keyword evidence="7 23" id="KW-0121">Carboxypeptidase</keyword>
<keyword evidence="10 21" id="KW-0732">Signal</keyword>
<evidence type="ECO:0000256" key="11">
    <source>
        <dbReference type="ARBA" id="ARBA00022801"/>
    </source>
</evidence>
<organism evidence="23 24">
    <name type="scientific">Hymenobacter arizonensis</name>
    <name type="common">Siccationidurans arizonensis</name>
    <dbReference type="NCBI Taxonomy" id="1227077"/>
    <lineage>
        <taxon>Bacteria</taxon>
        <taxon>Pseudomonadati</taxon>
        <taxon>Bacteroidota</taxon>
        <taxon>Cytophagia</taxon>
        <taxon>Cytophagales</taxon>
        <taxon>Hymenobacteraceae</taxon>
        <taxon>Hymenobacter</taxon>
    </lineage>
</organism>
<dbReference type="AlphaFoldDB" id="A0A1I5TM45"/>
<dbReference type="InterPro" id="IPR039866">
    <property type="entry name" value="CPQ"/>
</dbReference>
<dbReference type="GO" id="GO:0046872">
    <property type="term" value="F:metal ion binding"/>
    <property type="evidence" value="ECO:0007669"/>
    <property type="project" value="UniProtKB-KW"/>
</dbReference>
<evidence type="ECO:0000256" key="6">
    <source>
        <dbReference type="ARBA" id="ARBA00022525"/>
    </source>
</evidence>
<sequence length="487" mass="52222">MNRINSAAWGRRSALAALAVLAGLAPAQAQRATKTTKASTEKAVATNRVDQADSLALRKIFDEALLRGQSYENLRYLTGTIGGRLAGSPQAQQAVEWGKLTMEKAGFERVYLQEVMVPHWVRGPRERGEIVGNKDKSIKVAVCALGGSVGTDGKLKAGVVEVKSFDELRSLPDAAVKGKFVFFNRPFDDALIEPGMAYGRAGDQRRSGAIEAAKRGAVGALVRSLTSARDDNPHTGMMAYDPAVPKVPGAALSTLAAERLSLLLKASPDLQFELEMACKTLPDEKSFNVVGEIKGSKLPNEIITVGGHLDSWDLSEGAHDDGTGVVQSMEALRLLRATGFKPERTVRAVLFMNEENGNRGGIEYARLAAANNENHLAAIESDGGGFTPRGFNVEAEPAVVAKLAKWGPLLRPYHASSITVGHGGTDIGPLKEAVKPKALIGYDCDSQRYFDIHHTAADTFDKVNRRELELGGASMASLIYLLSKYGL</sequence>
<dbReference type="Gene3D" id="3.40.630.10">
    <property type="entry name" value="Zn peptidases"/>
    <property type="match status" value="1"/>
</dbReference>
<dbReference type="RefSeq" id="WP_092668657.1">
    <property type="nucleotide sequence ID" value="NZ_FOXS01000001.1"/>
</dbReference>
<keyword evidence="13" id="KW-0862">Zinc</keyword>
<feature type="signal peptide" evidence="21">
    <location>
        <begin position="1"/>
        <end position="29"/>
    </location>
</feature>
<dbReference type="PANTHER" id="PTHR12053">
    <property type="entry name" value="PROTEASE FAMILY M28 PLASMA GLUTAMATE CARBOXYPEPTIDASE-RELATED"/>
    <property type="match status" value="1"/>
</dbReference>
<evidence type="ECO:0000256" key="15">
    <source>
        <dbReference type="ARBA" id="ARBA00023049"/>
    </source>
</evidence>
<proteinExistence type="predicted"/>
<protein>
    <recommendedName>
        <fullName evidence="5">Carboxypeptidase Q</fullName>
    </recommendedName>
    <alternativeName>
        <fullName evidence="20">Plasma glutamate carboxypeptidase</fullName>
    </alternativeName>
</protein>
<evidence type="ECO:0000256" key="10">
    <source>
        <dbReference type="ARBA" id="ARBA00022729"/>
    </source>
</evidence>
<dbReference type="EMBL" id="FOXS01000001">
    <property type="protein sequence ID" value="SFP84164.1"/>
    <property type="molecule type" value="Genomic_DNA"/>
</dbReference>
<evidence type="ECO:0000256" key="3">
    <source>
        <dbReference type="ARBA" id="ARBA00004555"/>
    </source>
</evidence>